<evidence type="ECO:0000313" key="9">
    <source>
        <dbReference type="Proteomes" id="UP000305511"/>
    </source>
</evidence>
<dbReference type="GO" id="GO:0030288">
    <property type="term" value="C:outer membrane-bounded periplasmic space"/>
    <property type="evidence" value="ECO:0007669"/>
    <property type="project" value="TreeGrafter"/>
</dbReference>
<feature type="domain" description="HTH lacI-type" evidence="3">
    <location>
        <begin position="4"/>
        <end position="55"/>
    </location>
</feature>
<evidence type="ECO:0000256" key="2">
    <source>
        <dbReference type="ARBA" id="ARBA00007639"/>
    </source>
</evidence>
<dbReference type="Pfam" id="PF00356">
    <property type="entry name" value="LacI"/>
    <property type="match status" value="1"/>
</dbReference>
<evidence type="ECO:0000313" key="8">
    <source>
        <dbReference type="Proteomes" id="UP000275941"/>
    </source>
</evidence>
<accession>A0A226YFG0</accession>
<dbReference type="PROSITE" id="PS50943">
    <property type="entry name" value="HTH_CROC1"/>
    <property type="match status" value="1"/>
</dbReference>
<proteinExistence type="inferred from homology"/>
<protein>
    <submittedName>
        <fullName evidence="6">LacI family DNA-binding transcriptional regulator</fullName>
    </submittedName>
</protein>
<dbReference type="InterPro" id="IPR050555">
    <property type="entry name" value="Bact_Solute-Bind_Prot2"/>
</dbReference>
<dbReference type="InterPro" id="IPR000843">
    <property type="entry name" value="HTH_LacI"/>
</dbReference>
<keyword evidence="6" id="KW-0238">DNA-binding</keyword>
<reference evidence="5" key="4">
    <citation type="submission" date="2023-03" db="EMBL/GenBank/DDBJ databases">
        <authorList>
            <person name="Zajac M."/>
            <person name="Kwit R."/>
            <person name="Wasyl D."/>
        </authorList>
    </citation>
    <scope>NUCLEOTIDE SEQUENCE</scope>
    <source>
        <strain evidence="5">691B_2</strain>
    </source>
</reference>
<dbReference type="InterPro" id="IPR025997">
    <property type="entry name" value="SBP_2_dom"/>
</dbReference>
<dbReference type="PANTHER" id="PTHR30036:SF7">
    <property type="entry name" value="ABC TRANSPORTER PERIPLASMIC-BINDING PROTEIN YPHF"/>
    <property type="match status" value="1"/>
</dbReference>
<reference evidence="7 9" key="2">
    <citation type="submission" date="2019-02" db="EMBL/GenBank/DDBJ databases">
        <title>Bacteria dissemination in different level of health care in South Africa: the effectiveness of infections prevention and control.</title>
        <authorList>
            <person name="Shobo C."/>
            <person name="Amoako D.G."/>
            <person name="Allam M."/>
            <person name="Ismail A."/>
            <person name="Bester L.A."/>
            <person name="Essack S.Y."/>
        </authorList>
    </citation>
    <scope>NUCLEOTIDE SEQUENCE [LARGE SCALE GENOMIC DNA]</scope>
    <source>
        <strain evidence="7 9">2SIL2</strain>
    </source>
</reference>
<dbReference type="Proteomes" id="UP000275941">
    <property type="component" value="Unassembled WGS sequence"/>
</dbReference>
<dbReference type="PROSITE" id="PS50932">
    <property type="entry name" value="HTH_LACI_2"/>
    <property type="match status" value="1"/>
</dbReference>
<dbReference type="CDD" id="cd06307">
    <property type="entry name" value="PBP1_sugar_binding"/>
    <property type="match status" value="1"/>
</dbReference>
<dbReference type="SUPFAM" id="SSF47413">
    <property type="entry name" value="lambda repressor-like DNA-binding domains"/>
    <property type="match status" value="1"/>
</dbReference>
<dbReference type="EMBL" id="SIYF01000135">
    <property type="protein sequence ID" value="TKK87885.1"/>
    <property type="molecule type" value="Genomic_DNA"/>
</dbReference>
<dbReference type="RefSeq" id="WP_002385780.1">
    <property type="nucleotide sequence ID" value="NZ_AP018538.1"/>
</dbReference>
<dbReference type="Pfam" id="PF13407">
    <property type="entry name" value="Peripla_BP_4"/>
    <property type="match status" value="1"/>
</dbReference>
<evidence type="ECO:0000313" key="5">
    <source>
        <dbReference type="EMBL" id="MDN3192143.1"/>
    </source>
</evidence>
<dbReference type="InterPro" id="IPR010982">
    <property type="entry name" value="Lambda_DNA-bd_dom_sf"/>
</dbReference>
<reference evidence="6 8" key="1">
    <citation type="submission" date="2018-10" db="EMBL/GenBank/DDBJ databases">
        <title>Genotypes and phenotypes of Enterococci isolated from broiler chickens.</title>
        <authorList>
            <person name="Muhammad A.R."/>
            <person name="Diarra M.S."/>
        </authorList>
    </citation>
    <scope>NUCLEOTIDE SEQUENCE [LARGE SCALE GENOMIC DNA]</scope>
    <source>
        <strain evidence="6 8">P7 C A21</strain>
    </source>
</reference>
<name>A0A226YFG0_ENTFL</name>
<evidence type="ECO:0000313" key="6">
    <source>
        <dbReference type="EMBL" id="ROY45937.1"/>
    </source>
</evidence>
<comment type="subcellular location">
    <subcellularLocation>
        <location evidence="1">Cell envelope</location>
    </subcellularLocation>
</comment>
<dbReference type="Proteomes" id="UP000305511">
    <property type="component" value="Unassembled WGS sequence"/>
</dbReference>
<organism evidence="6 8">
    <name type="scientific">Enterococcus faecalis</name>
    <name type="common">Streptococcus faecalis</name>
    <dbReference type="NCBI Taxonomy" id="1351"/>
    <lineage>
        <taxon>Bacteria</taxon>
        <taxon>Bacillati</taxon>
        <taxon>Bacillota</taxon>
        <taxon>Bacilli</taxon>
        <taxon>Lactobacillales</taxon>
        <taxon>Enterococcaceae</taxon>
        <taxon>Enterococcus</taxon>
    </lineage>
</organism>
<dbReference type="InterPro" id="IPR001387">
    <property type="entry name" value="Cro/C1-type_HTH"/>
</dbReference>
<evidence type="ECO:0000256" key="1">
    <source>
        <dbReference type="ARBA" id="ARBA00004196"/>
    </source>
</evidence>
<dbReference type="CDD" id="cd01392">
    <property type="entry name" value="HTH_LacI"/>
    <property type="match status" value="1"/>
</dbReference>
<evidence type="ECO:0000259" key="4">
    <source>
        <dbReference type="PROSITE" id="PS50943"/>
    </source>
</evidence>
<gene>
    <name evidence="6" type="ORF">EGW70_14975</name>
    <name evidence="7" type="ORF">EY666_06150</name>
    <name evidence="5" type="ORF">P0E79_06465</name>
</gene>
<dbReference type="PANTHER" id="PTHR30036">
    <property type="entry name" value="D-XYLOSE-BINDING PERIPLASMIC PROTEIN"/>
    <property type="match status" value="1"/>
</dbReference>
<dbReference type="GO" id="GO:0006355">
    <property type="term" value="P:regulation of DNA-templated transcription"/>
    <property type="evidence" value="ECO:0007669"/>
    <property type="project" value="InterPro"/>
</dbReference>
<evidence type="ECO:0000259" key="3">
    <source>
        <dbReference type="PROSITE" id="PS50932"/>
    </source>
</evidence>
<dbReference type="Gene3D" id="3.40.50.2300">
    <property type="match status" value="2"/>
</dbReference>
<dbReference type="SUPFAM" id="SSF53822">
    <property type="entry name" value="Periplasmic binding protein-like I"/>
    <property type="match status" value="1"/>
</dbReference>
<dbReference type="EMBL" id="RKOR01000066">
    <property type="protein sequence ID" value="ROY45937.1"/>
    <property type="molecule type" value="Genomic_DNA"/>
</dbReference>
<comment type="similarity">
    <text evidence="2">Belongs to the bacterial solute-binding protein 2 family.</text>
</comment>
<dbReference type="GO" id="GO:0030246">
    <property type="term" value="F:carbohydrate binding"/>
    <property type="evidence" value="ECO:0007669"/>
    <property type="project" value="TreeGrafter"/>
</dbReference>
<dbReference type="AlphaFoldDB" id="A0A226YFG0"/>
<dbReference type="PROSITE" id="PS00356">
    <property type="entry name" value="HTH_LACI_1"/>
    <property type="match status" value="1"/>
</dbReference>
<dbReference type="OrthoDB" id="9796186at2"/>
<sequence>MAGTIKEIAEKAGVSRGTVDRALNNRGRINPEVAEKIKTIAKEMNYVPKKKKMAKEEPIKLGVVTQLAKSSFMIPIRSGLQAVIGDLKKRNIDCFLEEIDGVDEAAQLQALERLLELGVKGIAIMPVDSVAIREKINQLTEQGIKVITFNSDIVGSKRQCFVGMDNFKSGKTAAGLLGMLTKGEGDVLAITGYFGNSVNSLRVAGFVEELKQSFPQLKLTGVQSSFDSSDEVEKILSDTLENYTNLKGVVVFSGGQAGIARVLKKRAGKDRPYVIIYDLTEKNIEMLKKNQVDFLIDQDGFTQGYRSLLLLANQLQNNKIMTEEMLFTDIIIKTKYNL</sequence>
<dbReference type="GO" id="GO:0003677">
    <property type="term" value="F:DNA binding"/>
    <property type="evidence" value="ECO:0007669"/>
    <property type="project" value="UniProtKB-KW"/>
</dbReference>
<reference evidence="5" key="3">
    <citation type="journal article" date="2023" name="Pathogens">
        <title>Prevalence of Enterococcus spp. and the Whole-Genome Characteristics of Enterococcus faecium and Enterococcus faecalis Strains Isolated from Free-Living Birds in Poland.</title>
        <authorList>
            <person name="Kwit R."/>
            <person name="Zajac M."/>
            <person name="Smialowska-Weglinska A."/>
            <person name="Skarzynska M."/>
            <person name="Bomba A."/>
            <person name="Lalak A."/>
            <person name="Skrzypiec E."/>
            <person name="Wojdat D."/>
            <person name="Koza W."/>
            <person name="Mikos-Wojewoda E."/>
            <person name="Pasim P."/>
            <person name="Skora M."/>
            <person name="Polak M."/>
            <person name="Wiacek J."/>
            <person name="Wasyl D."/>
        </authorList>
    </citation>
    <scope>NUCLEOTIDE SEQUENCE</scope>
    <source>
        <strain evidence="5">691B_2</strain>
    </source>
</reference>
<dbReference type="Proteomes" id="UP001173174">
    <property type="component" value="Unassembled WGS sequence"/>
</dbReference>
<dbReference type="SMART" id="SM00354">
    <property type="entry name" value="HTH_LACI"/>
    <property type="match status" value="1"/>
</dbReference>
<dbReference type="EMBL" id="JAREWH010000004">
    <property type="protein sequence ID" value="MDN3192143.1"/>
    <property type="molecule type" value="Genomic_DNA"/>
</dbReference>
<comment type="caution">
    <text evidence="6">The sequence shown here is derived from an EMBL/GenBank/DDBJ whole genome shotgun (WGS) entry which is preliminary data.</text>
</comment>
<evidence type="ECO:0000313" key="7">
    <source>
        <dbReference type="EMBL" id="TKK87885.1"/>
    </source>
</evidence>
<feature type="domain" description="HTH cro/C1-type" evidence="4">
    <location>
        <begin position="4"/>
        <end position="37"/>
    </location>
</feature>
<dbReference type="Gene3D" id="1.10.260.40">
    <property type="entry name" value="lambda repressor-like DNA-binding domains"/>
    <property type="match status" value="1"/>
</dbReference>
<dbReference type="InterPro" id="IPR028082">
    <property type="entry name" value="Peripla_BP_I"/>
</dbReference>